<dbReference type="Proteomes" id="UP000476176">
    <property type="component" value="Unassembled WGS sequence"/>
</dbReference>
<dbReference type="Proteomes" id="UP000440367">
    <property type="component" value="Unassembled WGS sequence"/>
</dbReference>
<evidence type="ECO:0000313" key="1">
    <source>
        <dbReference type="EMBL" id="KAE8983332.1"/>
    </source>
</evidence>
<dbReference type="Proteomes" id="UP000460718">
    <property type="component" value="Unassembled WGS sequence"/>
</dbReference>
<name>A0A6A3INP2_9STRA</name>
<dbReference type="EMBL" id="QXGC01002360">
    <property type="protein sequence ID" value="KAE9187183.1"/>
    <property type="molecule type" value="Genomic_DNA"/>
</dbReference>
<accession>A0A6A3INP2</accession>
<evidence type="ECO:0000313" key="6">
    <source>
        <dbReference type="Proteomes" id="UP000476176"/>
    </source>
</evidence>
<reference evidence="5 6" key="1">
    <citation type="submission" date="2018-09" db="EMBL/GenBank/DDBJ databases">
        <title>Genomic investigation of the strawberry pathogen Phytophthora fragariae indicates pathogenicity is determined by transcriptional variation in three key races.</title>
        <authorList>
            <person name="Adams T.M."/>
            <person name="Armitage A.D."/>
            <person name="Sobczyk M.K."/>
            <person name="Bates H.J."/>
            <person name="Dunwell J.M."/>
            <person name="Nellist C.F."/>
            <person name="Harrison R.J."/>
        </authorList>
    </citation>
    <scope>NUCLEOTIDE SEQUENCE [LARGE SCALE GENOMIC DNA]</scope>
    <source>
        <strain evidence="2 4">BC-1</strain>
        <strain evidence="3 6">BC-23</strain>
        <strain evidence="1 5">SCRP245</strain>
    </source>
</reference>
<evidence type="ECO:0000313" key="5">
    <source>
        <dbReference type="Proteomes" id="UP000460718"/>
    </source>
</evidence>
<evidence type="ECO:0000313" key="3">
    <source>
        <dbReference type="EMBL" id="KAE9187183.1"/>
    </source>
</evidence>
<proteinExistence type="predicted"/>
<dbReference type="EMBL" id="QXFW01001991">
    <property type="protein sequence ID" value="KAE8983332.1"/>
    <property type="molecule type" value="Genomic_DNA"/>
</dbReference>
<organism evidence="1 5">
    <name type="scientific">Phytophthora fragariae</name>
    <dbReference type="NCBI Taxonomy" id="53985"/>
    <lineage>
        <taxon>Eukaryota</taxon>
        <taxon>Sar</taxon>
        <taxon>Stramenopiles</taxon>
        <taxon>Oomycota</taxon>
        <taxon>Peronosporomycetes</taxon>
        <taxon>Peronosporales</taxon>
        <taxon>Peronosporaceae</taxon>
        <taxon>Phytophthora</taxon>
    </lineage>
</organism>
<comment type="caution">
    <text evidence="1">The sequence shown here is derived from an EMBL/GenBank/DDBJ whole genome shotgun (WGS) entry which is preliminary data.</text>
</comment>
<protein>
    <submittedName>
        <fullName evidence="1">Uncharacterized protein</fullName>
    </submittedName>
</protein>
<evidence type="ECO:0000313" key="4">
    <source>
        <dbReference type="Proteomes" id="UP000440367"/>
    </source>
</evidence>
<evidence type="ECO:0000313" key="2">
    <source>
        <dbReference type="EMBL" id="KAE9160441.1"/>
    </source>
</evidence>
<gene>
    <name evidence="2" type="ORF">PF002_g32616</name>
    <name evidence="3" type="ORF">PF004_g22876</name>
    <name evidence="1" type="ORF">PF011_g21233</name>
</gene>
<dbReference type="AlphaFoldDB" id="A0A6A3INP2"/>
<sequence length="49" mass="5537">MLAFNVRRIHESVILALKTGLIIGRSEDEVSNVNNNNEMKIQTSRHSSN</sequence>
<dbReference type="EMBL" id="QXGD01007674">
    <property type="protein sequence ID" value="KAE9160441.1"/>
    <property type="molecule type" value="Genomic_DNA"/>
</dbReference>